<comment type="similarity">
    <text evidence="5 15">Belongs to the purine/pyrimidine phosphoribosyltransferase family.</text>
</comment>
<dbReference type="Gene3D" id="3.40.50.2020">
    <property type="match status" value="1"/>
</dbReference>
<keyword evidence="11 15" id="KW-0547">Nucleotide-binding</keyword>
<keyword evidence="18" id="KW-1185">Reference proteome</keyword>
<evidence type="ECO:0000256" key="14">
    <source>
        <dbReference type="ARBA" id="ARBA00049402"/>
    </source>
</evidence>
<evidence type="ECO:0000256" key="15">
    <source>
        <dbReference type="RuleBase" id="RU364099"/>
    </source>
</evidence>
<gene>
    <name evidence="17" type="ORF">BKA03_000584</name>
</gene>
<dbReference type="EC" id="2.4.2.8" evidence="15"/>
<comment type="pathway">
    <text evidence="3 15">Purine metabolism; IMP biosynthesis via salvage pathway; IMP from hypoxanthine: step 1/1.</text>
</comment>
<name>A0A7Y9ZAE5_9MICO</name>
<dbReference type="InterPro" id="IPR029057">
    <property type="entry name" value="PRTase-like"/>
</dbReference>
<evidence type="ECO:0000313" key="18">
    <source>
        <dbReference type="Proteomes" id="UP000547973"/>
    </source>
</evidence>
<feature type="domain" description="Phosphoribosyltransferase" evidence="16">
    <location>
        <begin position="23"/>
        <end position="168"/>
    </location>
</feature>
<keyword evidence="6 15" id="KW-0963">Cytoplasm</keyword>
<dbReference type="GO" id="GO:0000287">
    <property type="term" value="F:magnesium ion binding"/>
    <property type="evidence" value="ECO:0007669"/>
    <property type="project" value="TreeGrafter"/>
</dbReference>
<evidence type="ECO:0000256" key="6">
    <source>
        <dbReference type="ARBA" id="ARBA00022490"/>
    </source>
</evidence>
<dbReference type="InterPro" id="IPR000836">
    <property type="entry name" value="PRTase_dom"/>
</dbReference>
<evidence type="ECO:0000259" key="16">
    <source>
        <dbReference type="Pfam" id="PF00156"/>
    </source>
</evidence>
<dbReference type="GO" id="GO:0006166">
    <property type="term" value="P:purine ribonucleoside salvage"/>
    <property type="evidence" value="ECO:0007669"/>
    <property type="project" value="UniProtKB-KW"/>
</dbReference>
<proteinExistence type="inferred from homology"/>
<comment type="cofactor">
    <cofactor evidence="1 15">
        <name>Mg(2+)</name>
        <dbReference type="ChEBI" id="CHEBI:18420"/>
    </cofactor>
</comment>
<dbReference type="FunFam" id="3.40.50.2020:FF:000006">
    <property type="entry name" value="Hypoxanthine phosphoribosyltransferase"/>
    <property type="match status" value="1"/>
</dbReference>
<dbReference type="GO" id="GO:0006178">
    <property type="term" value="P:guanine salvage"/>
    <property type="evidence" value="ECO:0007669"/>
    <property type="project" value="TreeGrafter"/>
</dbReference>
<dbReference type="SUPFAM" id="SSF53271">
    <property type="entry name" value="PRTase-like"/>
    <property type="match status" value="1"/>
</dbReference>
<keyword evidence="7 15" id="KW-0328">Glycosyltransferase</keyword>
<dbReference type="GO" id="GO:0005829">
    <property type="term" value="C:cytosol"/>
    <property type="evidence" value="ECO:0007669"/>
    <property type="project" value="TreeGrafter"/>
</dbReference>
<evidence type="ECO:0000256" key="12">
    <source>
        <dbReference type="ARBA" id="ARBA00022842"/>
    </source>
</evidence>
<evidence type="ECO:0000256" key="1">
    <source>
        <dbReference type="ARBA" id="ARBA00001946"/>
    </source>
</evidence>
<dbReference type="AlphaFoldDB" id="A0A7Y9ZAE5"/>
<keyword evidence="12 15" id="KW-0460">Magnesium</keyword>
<dbReference type="PANTHER" id="PTHR43340">
    <property type="entry name" value="HYPOXANTHINE-GUANINE PHOSPHORIBOSYLTRANSFERASE"/>
    <property type="match status" value="1"/>
</dbReference>
<dbReference type="GO" id="GO:0052657">
    <property type="term" value="F:guanine phosphoribosyltransferase activity"/>
    <property type="evidence" value="ECO:0007669"/>
    <property type="project" value="UniProtKB-ARBA"/>
</dbReference>
<evidence type="ECO:0000256" key="4">
    <source>
        <dbReference type="ARBA" id="ARBA00004676"/>
    </source>
</evidence>
<accession>A0A7Y9ZAE5</accession>
<protein>
    <recommendedName>
        <fullName evidence="15">Hypoxanthine phosphoribosyltransferase</fullName>
        <ecNumber evidence="15">2.4.2.8</ecNumber>
    </recommendedName>
</protein>
<dbReference type="PANTHER" id="PTHR43340:SF1">
    <property type="entry name" value="HYPOXANTHINE PHOSPHORIBOSYLTRANSFERASE"/>
    <property type="match status" value="1"/>
</dbReference>
<evidence type="ECO:0000256" key="11">
    <source>
        <dbReference type="ARBA" id="ARBA00022741"/>
    </source>
</evidence>
<dbReference type="CDD" id="cd06223">
    <property type="entry name" value="PRTases_typeI"/>
    <property type="match status" value="1"/>
</dbReference>
<keyword evidence="9 15" id="KW-0479">Metal-binding</keyword>
<evidence type="ECO:0000256" key="2">
    <source>
        <dbReference type="ARBA" id="ARBA00004496"/>
    </source>
</evidence>
<evidence type="ECO:0000256" key="5">
    <source>
        <dbReference type="ARBA" id="ARBA00008391"/>
    </source>
</evidence>
<dbReference type="InterPro" id="IPR050408">
    <property type="entry name" value="HGPRT"/>
</dbReference>
<evidence type="ECO:0000256" key="9">
    <source>
        <dbReference type="ARBA" id="ARBA00022723"/>
    </source>
</evidence>
<evidence type="ECO:0000256" key="3">
    <source>
        <dbReference type="ARBA" id="ARBA00004669"/>
    </source>
</evidence>
<comment type="subcellular location">
    <subcellularLocation>
        <location evidence="2 15">Cytoplasm</location>
    </subcellularLocation>
</comment>
<dbReference type="GO" id="GO:0000166">
    <property type="term" value="F:nucleotide binding"/>
    <property type="evidence" value="ECO:0007669"/>
    <property type="project" value="UniProtKB-KW"/>
</dbReference>
<keyword evidence="8 15" id="KW-0808">Transferase</keyword>
<comment type="catalytic activity">
    <reaction evidence="13">
        <text>GMP + diphosphate = guanine + 5-phospho-alpha-D-ribose 1-diphosphate</text>
        <dbReference type="Rhea" id="RHEA:25424"/>
        <dbReference type="ChEBI" id="CHEBI:16235"/>
        <dbReference type="ChEBI" id="CHEBI:33019"/>
        <dbReference type="ChEBI" id="CHEBI:58017"/>
        <dbReference type="ChEBI" id="CHEBI:58115"/>
        <dbReference type="EC" id="2.4.2.8"/>
    </reaction>
    <physiologicalReaction direction="right-to-left" evidence="13">
        <dbReference type="Rhea" id="RHEA:25426"/>
    </physiologicalReaction>
</comment>
<dbReference type="GO" id="GO:0046100">
    <property type="term" value="P:hypoxanthine metabolic process"/>
    <property type="evidence" value="ECO:0007669"/>
    <property type="project" value="TreeGrafter"/>
</dbReference>
<comment type="catalytic activity">
    <reaction evidence="14">
        <text>IMP + diphosphate = hypoxanthine + 5-phospho-alpha-D-ribose 1-diphosphate</text>
        <dbReference type="Rhea" id="RHEA:17973"/>
        <dbReference type="ChEBI" id="CHEBI:17368"/>
        <dbReference type="ChEBI" id="CHEBI:33019"/>
        <dbReference type="ChEBI" id="CHEBI:58017"/>
        <dbReference type="ChEBI" id="CHEBI:58053"/>
        <dbReference type="EC" id="2.4.2.8"/>
    </reaction>
    <physiologicalReaction direction="right-to-left" evidence="14">
        <dbReference type="Rhea" id="RHEA:17975"/>
    </physiologicalReaction>
</comment>
<evidence type="ECO:0000256" key="7">
    <source>
        <dbReference type="ARBA" id="ARBA00022676"/>
    </source>
</evidence>
<dbReference type="GO" id="GO:0032264">
    <property type="term" value="P:IMP salvage"/>
    <property type="evidence" value="ECO:0007669"/>
    <property type="project" value="UniProtKB-UniPathway"/>
</dbReference>
<dbReference type="InterPro" id="IPR005904">
    <property type="entry name" value="Hxn_phspho_trans"/>
</dbReference>
<sequence>MSPDFSHAAFTMDDFTRVVVTDKQIGARLDELAVKIRADYAGKDLLLVGVLKGAVMVMADLARRLPPYVQMDWMAVSSYGSGTRSSGVVRILKDLDADLTGRHVLIVEDIIDTGVTLSWLLGNLRSRGAESVEVAALLRKPDAIQVDIDVKYIGFDIPNEFVVGYGLDWAEKYRTLPFVAILKPSVYAEG</sequence>
<dbReference type="EMBL" id="JACBZO010000001">
    <property type="protein sequence ID" value="NYI40465.1"/>
    <property type="molecule type" value="Genomic_DNA"/>
</dbReference>
<dbReference type="Pfam" id="PF00156">
    <property type="entry name" value="Pribosyltran"/>
    <property type="match status" value="1"/>
</dbReference>
<dbReference type="UniPathway" id="UPA00591">
    <property type="reaction ID" value="UER00648"/>
</dbReference>
<dbReference type="NCBIfam" id="TIGR01203">
    <property type="entry name" value="HGPRTase"/>
    <property type="match status" value="1"/>
</dbReference>
<evidence type="ECO:0000256" key="13">
    <source>
        <dbReference type="ARBA" id="ARBA00048811"/>
    </source>
</evidence>
<dbReference type="GO" id="GO:0032263">
    <property type="term" value="P:GMP salvage"/>
    <property type="evidence" value="ECO:0007669"/>
    <property type="project" value="TreeGrafter"/>
</dbReference>
<reference evidence="17 18" key="1">
    <citation type="submission" date="2020-07" db="EMBL/GenBank/DDBJ databases">
        <title>Sequencing the genomes of 1000 actinobacteria strains.</title>
        <authorList>
            <person name="Klenk H.-P."/>
        </authorList>
    </citation>
    <scope>NUCLEOTIDE SEQUENCE [LARGE SCALE GENOMIC DNA]</scope>
    <source>
        <strain evidence="17 18">DSM 19970</strain>
    </source>
</reference>
<comment type="pathway">
    <text evidence="4">Purine metabolism; GMP biosynthesis via salvage pathway; GMP from guanine: step 1/1.</text>
</comment>
<evidence type="ECO:0000313" key="17">
    <source>
        <dbReference type="EMBL" id="NYI40465.1"/>
    </source>
</evidence>
<comment type="caution">
    <text evidence="17">The sequence shown here is derived from an EMBL/GenBank/DDBJ whole genome shotgun (WGS) entry which is preliminary data.</text>
</comment>
<dbReference type="Proteomes" id="UP000547973">
    <property type="component" value="Unassembled WGS sequence"/>
</dbReference>
<keyword evidence="10 15" id="KW-0660">Purine salvage</keyword>
<evidence type="ECO:0000256" key="8">
    <source>
        <dbReference type="ARBA" id="ARBA00022679"/>
    </source>
</evidence>
<dbReference type="GO" id="GO:0004422">
    <property type="term" value="F:hypoxanthine phosphoribosyltransferase activity"/>
    <property type="evidence" value="ECO:0007669"/>
    <property type="project" value="InterPro"/>
</dbReference>
<organism evidence="17 18">
    <name type="scientific">Demequina lutea</name>
    <dbReference type="NCBI Taxonomy" id="431489"/>
    <lineage>
        <taxon>Bacteria</taxon>
        <taxon>Bacillati</taxon>
        <taxon>Actinomycetota</taxon>
        <taxon>Actinomycetes</taxon>
        <taxon>Micrococcales</taxon>
        <taxon>Demequinaceae</taxon>
        <taxon>Demequina</taxon>
    </lineage>
</organism>
<evidence type="ECO:0000256" key="10">
    <source>
        <dbReference type="ARBA" id="ARBA00022726"/>
    </source>
</evidence>